<dbReference type="Gene3D" id="3.30.1330.60">
    <property type="entry name" value="OmpA-like domain"/>
    <property type="match status" value="1"/>
</dbReference>
<dbReference type="InterPro" id="IPR036737">
    <property type="entry name" value="OmpA-like_sf"/>
</dbReference>
<dbReference type="Proteomes" id="UP000004892">
    <property type="component" value="Unassembled WGS sequence"/>
</dbReference>
<dbReference type="STRING" id="742817.HMPREF9449_02353"/>
<name>H1DIX4_9BACT</name>
<dbReference type="RefSeq" id="WP_009137499.1">
    <property type="nucleotide sequence ID" value="NZ_JH594596.1"/>
</dbReference>
<dbReference type="EMBL" id="ADMC01000025">
    <property type="protein sequence ID" value="EHP46736.1"/>
    <property type="molecule type" value="Genomic_DNA"/>
</dbReference>
<sequence>MKTIYYLFLIFTFSLFACGSIKEKSGKSPLTISPVHPELFVNQKTDPYTIRVKYTLNIPAGFLSAKDRLVYVPRMIAPGHEYALKPLVVSGSKFRKKHRKLGENSLPSVNISEGRKFQWIERNMQIEIDEVVPFQLWMTQAKLLGTAIVETRHTVKTFTQTVANGIVYIPLGPGPVRVKYVEKEIPVSQEMIFYFRYPVNVSFLYPDLSDNLEQLNKLGDLLLQIKHSPSQTLDRIVITGMSSPDGSLAYNERLSMKRANNFLQYLENTSGPFNIRIEVRTEPQDWQGFLKLVEKSDIPDKKAVLSILNSDRTAQQKNKALQQLPHYKYLLEHIYPQLQQTSCSVYYTTTMIKTIPVPE</sequence>
<dbReference type="AlphaFoldDB" id="H1DIX4"/>
<dbReference type="SUPFAM" id="SSF103088">
    <property type="entry name" value="OmpA-like"/>
    <property type="match status" value="1"/>
</dbReference>
<proteinExistence type="predicted"/>
<accession>H1DIX4</accession>
<dbReference type="PATRIC" id="fig|742817.3.peg.2519"/>
<dbReference type="PROSITE" id="PS51257">
    <property type="entry name" value="PROKAR_LIPOPROTEIN"/>
    <property type="match status" value="1"/>
</dbReference>
<keyword evidence="2" id="KW-1185">Reference proteome</keyword>
<reference evidence="1 2" key="1">
    <citation type="submission" date="2012-01" db="EMBL/GenBank/DDBJ databases">
        <title>The Genome Sequence of Odoribacter laneus YIT 12061.</title>
        <authorList>
            <consortium name="The Broad Institute Genome Sequencing Platform"/>
            <person name="Earl A."/>
            <person name="Ward D."/>
            <person name="Feldgarden M."/>
            <person name="Gevers D."/>
            <person name="Morotomi M."/>
            <person name="Young S.K."/>
            <person name="Zeng Q."/>
            <person name="Gargeya S."/>
            <person name="Fitzgerald M."/>
            <person name="Haas B."/>
            <person name="Abouelleil A."/>
            <person name="Alvarado L."/>
            <person name="Arachchi H.M."/>
            <person name="Berlin A."/>
            <person name="Chapman S.B."/>
            <person name="Gearin G."/>
            <person name="Goldberg J."/>
            <person name="Griggs A."/>
            <person name="Gujja S."/>
            <person name="Hansen M."/>
            <person name="Heiman D."/>
            <person name="Howarth C."/>
            <person name="Larimer J."/>
            <person name="Lui A."/>
            <person name="MacDonald P.J.P."/>
            <person name="McCowen C."/>
            <person name="Montmayeur A."/>
            <person name="Murphy C."/>
            <person name="Neiman D."/>
            <person name="Pearson M."/>
            <person name="Priest M."/>
            <person name="Roberts A."/>
            <person name="Saif S."/>
            <person name="Shea T."/>
            <person name="Sisk P."/>
            <person name="Stolte C."/>
            <person name="Sykes S."/>
            <person name="Wortman J."/>
            <person name="Nusbaum C."/>
            <person name="Birren B."/>
        </authorList>
    </citation>
    <scope>NUCLEOTIDE SEQUENCE [LARGE SCALE GENOMIC DNA]</scope>
    <source>
        <strain evidence="1 2">YIT 12061</strain>
    </source>
</reference>
<evidence type="ECO:0008006" key="3">
    <source>
        <dbReference type="Google" id="ProtNLM"/>
    </source>
</evidence>
<organism evidence="1 2">
    <name type="scientific">Odoribacter laneus YIT 12061</name>
    <dbReference type="NCBI Taxonomy" id="742817"/>
    <lineage>
        <taxon>Bacteria</taxon>
        <taxon>Pseudomonadati</taxon>
        <taxon>Bacteroidota</taxon>
        <taxon>Bacteroidia</taxon>
        <taxon>Bacteroidales</taxon>
        <taxon>Odoribacteraceae</taxon>
        <taxon>Odoribacter</taxon>
    </lineage>
</organism>
<evidence type="ECO:0000313" key="1">
    <source>
        <dbReference type="EMBL" id="EHP46736.1"/>
    </source>
</evidence>
<gene>
    <name evidence="1" type="ORF">HMPREF9449_02353</name>
</gene>
<dbReference type="HOGENOM" id="CLU_771254_0_0_10"/>
<comment type="caution">
    <text evidence="1">The sequence shown here is derived from an EMBL/GenBank/DDBJ whole genome shotgun (WGS) entry which is preliminary data.</text>
</comment>
<dbReference type="GeneID" id="98069895"/>
<dbReference type="eggNOG" id="COG2885">
    <property type="taxonomic scope" value="Bacteria"/>
</dbReference>
<protein>
    <recommendedName>
        <fullName evidence="3">OmpA-like domain-containing protein</fullName>
    </recommendedName>
</protein>
<evidence type="ECO:0000313" key="2">
    <source>
        <dbReference type="Proteomes" id="UP000004892"/>
    </source>
</evidence>